<organism evidence="2 3">
    <name type="scientific">Microbulbifer bruguierae</name>
    <dbReference type="NCBI Taxonomy" id="3029061"/>
    <lineage>
        <taxon>Bacteria</taxon>
        <taxon>Pseudomonadati</taxon>
        <taxon>Pseudomonadota</taxon>
        <taxon>Gammaproteobacteria</taxon>
        <taxon>Cellvibrionales</taxon>
        <taxon>Microbulbiferaceae</taxon>
        <taxon>Microbulbifer</taxon>
    </lineage>
</organism>
<proteinExistence type="predicted"/>
<accession>A0ABY8NHT2</accession>
<reference evidence="2 3" key="1">
    <citation type="submission" date="2023-02" db="EMBL/GenBank/DDBJ databases">
        <title>Description and genomic characterization of Microbulbifer bruguierae sp. nov., isolated from the sediment of mangrove plant Bruguiera sexangula.</title>
        <authorList>
            <person name="Long M."/>
        </authorList>
    </citation>
    <scope>NUCLEOTIDE SEQUENCE [LARGE SCALE GENOMIC DNA]</scope>
    <source>
        <strain evidence="2 3">H12</strain>
    </source>
</reference>
<dbReference type="RefSeq" id="WP_280321111.1">
    <property type="nucleotide sequence ID" value="NZ_CP118605.1"/>
</dbReference>
<evidence type="ECO:0000313" key="3">
    <source>
        <dbReference type="Proteomes" id="UP001236500"/>
    </source>
</evidence>
<dbReference type="Proteomes" id="UP001236500">
    <property type="component" value="Chromosome"/>
</dbReference>
<protein>
    <recommendedName>
        <fullName evidence="4">Preprotein translocase subunit YajC</fullName>
    </recommendedName>
</protein>
<feature type="transmembrane region" description="Helical" evidence="1">
    <location>
        <begin position="6"/>
        <end position="24"/>
    </location>
</feature>
<evidence type="ECO:0000256" key="1">
    <source>
        <dbReference type="SAM" id="Phobius"/>
    </source>
</evidence>
<keyword evidence="1" id="KW-0472">Membrane</keyword>
<gene>
    <name evidence="2" type="ORF">PVT68_02955</name>
</gene>
<evidence type="ECO:0008006" key="4">
    <source>
        <dbReference type="Google" id="ProtNLM"/>
    </source>
</evidence>
<keyword evidence="3" id="KW-1185">Reference proteome</keyword>
<dbReference type="EMBL" id="CP118605">
    <property type="protein sequence ID" value="WGL17267.1"/>
    <property type="molecule type" value="Genomic_DNA"/>
</dbReference>
<keyword evidence="1" id="KW-0812">Transmembrane</keyword>
<name>A0ABY8NHT2_9GAMM</name>
<keyword evidence="1" id="KW-1133">Transmembrane helix</keyword>
<evidence type="ECO:0000313" key="2">
    <source>
        <dbReference type="EMBL" id="WGL17267.1"/>
    </source>
</evidence>
<sequence length="176" mass="19149">MSSWLPLIVIVFAVALVIGPVMWMKPSSRDRKLADLRQRAATSGLKVQMQPLPASQGTGSAATYFSHWRNPRRLQTGWALELQRMSHEMHFEGVWDWRKGRAAPEPALAPLKELIAALPADATGVYAADAGLGIQWGERSGNAGLAAIQAVLESQRPLIEEAIRQYQPGTPGGDGQ</sequence>